<dbReference type="Gene3D" id="1.10.260.40">
    <property type="entry name" value="lambda repressor-like DNA-binding domains"/>
    <property type="match status" value="1"/>
</dbReference>
<gene>
    <name evidence="2" type="ORF">L0C25_14075</name>
</gene>
<keyword evidence="3" id="KW-1185">Reference proteome</keyword>
<dbReference type="GO" id="GO:0003677">
    <property type="term" value="F:DNA binding"/>
    <property type="evidence" value="ECO:0007669"/>
    <property type="project" value="InterPro"/>
</dbReference>
<dbReference type="Gene3D" id="3.30.450.180">
    <property type="match status" value="1"/>
</dbReference>
<accession>A0AA46YJK2</accession>
<name>A0AA46YJK2_9ACTN</name>
<dbReference type="InterPro" id="IPR041413">
    <property type="entry name" value="MLTR_LBD"/>
</dbReference>
<feature type="domain" description="HTH cro/C1-type" evidence="1">
    <location>
        <begin position="22"/>
        <end position="76"/>
    </location>
</feature>
<dbReference type="AlphaFoldDB" id="A0AA46YJK2"/>
<reference evidence="2" key="1">
    <citation type="submission" date="2022-01" db="EMBL/GenBank/DDBJ databases">
        <title>Nocardioidaceae gen. sp. A5X3R13.</title>
        <authorList>
            <person name="Lopez Marin M.A."/>
            <person name="Uhlik O."/>
        </authorList>
    </citation>
    <scope>NUCLEOTIDE SEQUENCE</scope>
    <source>
        <strain evidence="2">A5X3R13</strain>
    </source>
</reference>
<dbReference type="EMBL" id="CP094970">
    <property type="protein sequence ID" value="UYM03674.1"/>
    <property type="molecule type" value="Genomic_DNA"/>
</dbReference>
<sequence>MSTTYDFRVTIERTESAIGPLLREWRNRRSISQLDLSIEADISSRHLSFLETGRSKPSRDMVLRLAERLDIPLRERNQLLLAAGFAPAYSTLDLDDDEMRPIRVAIDRVLGGYAPFPALVVDRGWHLVASNDAVPMLLTGLPDELLAPPVNVLRASLHPDGLAPRIANLAEWRGHILERLAREIAVTASDELRELYDELASYPGGLEPGTAEGRVAVPLRLRTPDGELAFISTVTTFGTAVDVTLAELSIEAFLPANQETADALRN</sequence>
<protein>
    <submittedName>
        <fullName evidence="2">Helix-turn-helix transcriptional regulator</fullName>
    </submittedName>
</protein>
<evidence type="ECO:0000259" key="1">
    <source>
        <dbReference type="PROSITE" id="PS50943"/>
    </source>
</evidence>
<dbReference type="Proteomes" id="UP001164390">
    <property type="component" value="Chromosome"/>
</dbReference>
<dbReference type="SMART" id="SM00530">
    <property type="entry name" value="HTH_XRE"/>
    <property type="match status" value="1"/>
</dbReference>
<dbReference type="KEGG" id="sgrg:L0C25_14075"/>
<dbReference type="PROSITE" id="PS50943">
    <property type="entry name" value="HTH_CROC1"/>
    <property type="match status" value="1"/>
</dbReference>
<dbReference type="InterPro" id="IPR001387">
    <property type="entry name" value="Cro/C1-type_HTH"/>
</dbReference>
<organism evidence="2 3">
    <name type="scientific">Solicola gregarius</name>
    <dbReference type="NCBI Taxonomy" id="2908642"/>
    <lineage>
        <taxon>Bacteria</taxon>
        <taxon>Bacillati</taxon>
        <taxon>Actinomycetota</taxon>
        <taxon>Actinomycetes</taxon>
        <taxon>Propionibacteriales</taxon>
        <taxon>Nocardioidaceae</taxon>
        <taxon>Solicola</taxon>
    </lineage>
</organism>
<dbReference type="RefSeq" id="WP_271632303.1">
    <property type="nucleotide sequence ID" value="NZ_CP094970.1"/>
</dbReference>
<dbReference type="Pfam" id="PF17765">
    <property type="entry name" value="MLTR_LBD"/>
    <property type="match status" value="1"/>
</dbReference>
<dbReference type="PANTHER" id="PTHR35010:SF4">
    <property type="entry name" value="BLL5781 PROTEIN"/>
    <property type="match status" value="1"/>
</dbReference>
<dbReference type="Pfam" id="PF01381">
    <property type="entry name" value="HTH_3"/>
    <property type="match status" value="1"/>
</dbReference>
<evidence type="ECO:0000313" key="3">
    <source>
        <dbReference type="Proteomes" id="UP001164390"/>
    </source>
</evidence>
<dbReference type="SUPFAM" id="SSF47413">
    <property type="entry name" value="lambda repressor-like DNA-binding domains"/>
    <property type="match status" value="1"/>
</dbReference>
<evidence type="ECO:0000313" key="2">
    <source>
        <dbReference type="EMBL" id="UYM03674.1"/>
    </source>
</evidence>
<dbReference type="InterPro" id="IPR010982">
    <property type="entry name" value="Lambda_DNA-bd_dom_sf"/>
</dbReference>
<dbReference type="CDD" id="cd00093">
    <property type="entry name" value="HTH_XRE"/>
    <property type="match status" value="1"/>
</dbReference>
<dbReference type="PANTHER" id="PTHR35010">
    <property type="entry name" value="BLL4672 PROTEIN-RELATED"/>
    <property type="match status" value="1"/>
</dbReference>
<proteinExistence type="predicted"/>